<feature type="compositionally biased region" description="Polar residues" evidence="1">
    <location>
        <begin position="9"/>
        <end position="19"/>
    </location>
</feature>
<dbReference type="EMBL" id="BMVC01000031">
    <property type="protein sequence ID" value="GHD18848.1"/>
    <property type="molecule type" value="Genomic_DNA"/>
</dbReference>
<reference evidence="2" key="2">
    <citation type="submission" date="2020-09" db="EMBL/GenBank/DDBJ databases">
        <authorList>
            <person name="Sun Q."/>
            <person name="Ohkuma M."/>
        </authorList>
    </citation>
    <scope>NUCLEOTIDE SEQUENCE</scope>
    <source>
        <strain evidence="2">JCM 4637</strain>
    </source>
</reference>
<evidence type="ECO:0000256" key="1">
    <source>
        <dbReference type="SAM" id="MobiDB-lite"/>
    </source>
</evidence>
<name>A0A918X9N4_9ACTN</name>
<proteinExistence type="predicted"/>
<reference evidence="2" key="1">
    <citation type="journal article" date="2014" name="Int. J. Syst. Evol. Microbiol.">
        <title>Complete genome sequence of Corynebacterium casei LMG S-19264T (=DSM 44701T), isolated from a smear-ripened cheese.</title>
        <authorList>
            <consortium name="US DOE Joint Genome Institute (JGI-PGF)"/>
            <person name="Walter F."/>
            <person name="Albersmeier A."/>
            <person name="Kalinowski J."/>
            <person name="Ruckert C."/>
        </authorList>
    </citation>
    <scope>NUCLEOTIDE SEQUENCE</scope>
    <source>
        <strain evidence="2">JCM 4637</strain>
    </source>
</reference>
<dbReference type="AlphaFoldDB" id="A0A918X9N4"/>
<accession>A0A918X9N4</accession>
<feature type="region of interest" description="Disordered" evidence="1">
    <location>
        <begin position="1"/>
        <end position="54"/>
    </location>
</feature>
<evidence type="ECO:0000313" key="2">
    <source>
        <dbReference type="EMBL" id="GHD18848.1"/>
    </source>
</evidence>
<sequence>MNAHDTGSYRKTQPSSGKTSPKPARQGKVSADEPVCVSTLMDPQPPEGSVERGNRTGTIYQRKCVTNGNTGAMTVTFEEGGAPGAAAAPAVDPLVVAHQAVDSMLLEGPKIQTAPKQGAIGLVGLPVWLWSAPSPTTTGPNVASATAGAVTVTATAKVTSIVWRPGDGQTVTCPGPGTPYSAAYGKRPSPTCGHVYTRTSGKQPGAKYQLTATSTWSVEWQVQGTALGGEFTETRTSAPAPLAIGEAQAVGN</sequence>
<evidence type="ECO:0000313" key="3">
    <source>
        <dbReference type="Proteomes" id="UP000638353"/>
    </source>
</evidence>
<gene>
    <name evidence="2" type="ORF">GCM10010334_82060</name>
</gene>
<protein>
    <submittedName>
        <fullName evidence="2">ATP/GTP-binding protein</fullName>
    </submittedName>
</protein>
<comment type="caution">
    <text evidence="2">The sequence shown here is derived from an EMBL/GenBank/DDBJ whole genome shotgun (WGS) entry which is preliminary data.</text>
</comment>
<organism evidence="2 3">
    <name type="scientific">Streptomyces finlayi</name>
    <dbReference type="NCBI Taxonomy" id="67296"/>
    <lineage>
        <taxon>Bacteria</taxon>
        <taxon>Bacillati</taxon>
        <taxon>Actinomycetota</taxon>
        <taxon>Actinomycetes</taxon>
        <taxon>Kitasatosporales</taxon>
        <taxon>Streptomycetaceae</taxon>
        <taxon>Streptomyces</taxon>
    </lineage>
</organism>
<dbReference type="Proteomes" id="UP000638353">
    <property type="component" value="Unassembled WGS sequence"/>
</dbReference>